<dbReference type="GO" id="GO:0070006">
    <property type="term" value="F:metalloaminopeptidase activity"/>
    <property type="evidence" value="ECO:0007669"/>
    <property type="project" value="InterPro"/>
</dbReference>
<dbReference type="InterPro" id="IPR029149">
    <property type="entry name" value="Creatin/AminoP/Spt16_N"/>
</dbReference>
<evidence type="ECO:0000313" key="9">
    <source>
        <dbReference type="EMBL" id="KAG0688889.1"/>
    </source>
</evidence>
<feature type="transmembrane region" description="Helical" evidence="7">
    <location>
        <begin position="23"/>
        <end position="45"/>
    </location>
</feature>
<dbReference type="Pfam" id="PF00557">
    <property type="entry name" value="Peptidase_M24"/>
    <property type="match status" value="1"/>
</dbReference>
<evidence type="ECO:0000256" key="6">
    <source>
        <dbReference type="RuleBase" id="RU000590"/>
    </source>
</evidence>
<feature type="transmembrane region" description="Helical" evidence="7">
    <location>
        <begin position="132"/>
        <end position="154"/>
    </location>
</feature>
<feature type="domain" description="Aminopeptidase P N-terminal" evidence="8">
    <location>
        <begin position="503"/>
        <end position="642"/>
    </location>
</feature>
<reference evidence="9" key="1">
    <citation type="submission" date="2020-11" db="EMBL/GenBank/DDBJ databases">
        <title>Kefir isolates.</title>
        <authorList>
            <person name="Marcisauskas S."/>
            <person name="Kim Y."/>
            <person name="Blasche S."/>
        </authorList>
    </citation>
    <scope>NUCLEOTIDE SEQUENCE</scope>
    <source>
        <strain evidence="9">Olga-1</strain>
    </source>
</reference>
<comment type="cofactor">
    <cofactor evidence="1">
        <name>Mn(2+)</name>
        <dbReference type="ChEBI" id="CHEBI:29035"/>
    </cofactor>
</comment>
<dbReference type="Gene3D" id="3.40.350.10">
    <property type="entry name" value="Creatinase/prolidase N-terminal domain"/>
    <property type="match status" value="1"/>
</dbReference>
<sequence length="970" mass="111136">MEAIRLTIAKLPKSLESTRSQWIINYSYSSFIIYLFFGLPIIYWKIIIYYNNLNDLLNLIYPLKIYHIVLIILICVILELLAEPYYNLNQFIKLDFKTRTKIESWSNFIKCIIQFLSIILIAPKLGMSKTNINSYVFGYLMGQLSYSLSIYLLYWKSFSFNILIPSKIISNNNNNNNKNDKDNKILNSNWFEKNSFSYFKSIFIQQIFKNFLTVGDKFVITSLLNIQIQGYYSFISNYGSLIARILFAPMEESTRISIGLLFKDEKNLKNDFIKFSQYISNVLKIYIYILTLLIIFAPLNTKFLLNLIFKNFNSNDLILAFKLYWIYIILLASNGILEALFQSLFNSNEIVNKYSFFMLINSIIFLSSLILLISKFNQGLNGLLYANMINMIMRIIYCYFSIKSYILSKSKLTGLKFDYLNFNSIVKNFNLFLSSSFILMLSQYIYFQGDVKTWNQFALSALCGLLQMFKNLRRYYSSTFRSGQPIFETRPHLVKAGDLTPGISAKEYYQRRLKLAEKLPKGSIAILPGSSVKFASGSVFYQFQQNTDLYYLTGWNEPDSVAIIERPKNSDDPIDHIFHMAVPDSDPSVEQWEGERTGVKGVQEIFNADISVSIQQFPSHLDKILRNYTDIYYDIGGASSASGKSTNFFEKMFPSIISNDSSSNNKLTNRANIEEILRKHSNQGFSIKPLASIITNLRVIKSNSELKLMRLAGKISGHAYNEAYAKKFKSEKGLHSFLEYRFISGGCDKSAYFPVVAGGSHALCIHYVRNDDLFKDGDMVLVDAAGNLGGYCADISRTWPVNGEFSPAQTELYEALLSVQRRIIRECQVNKGNSLNDLHNLSVDLLTLELRNIGFNDLQSWEVSKYLYPHYIGHNLGLDVHDCPLYSRSAQLRKGQVVTVEPGVYVPNDERWPSEFRGMGIRIEDDVAVGDDVHVVLTAEAAKEIVDIENIARNGVTTKLLEEVTDIYSL</sequence>
<dbReference type="SUPFAM" id="SSF53092">
    <property type="entry name" value="Creatinase/prolidase N-terminal domain"/>
    <property type="match status" value="1"/>
</dbReference>
<dbReference type="InterPro" id="IPR007865">
    <property type="entry name" value="Aminopep_P_N"/>
</dbReference>
<dbReference type="GO" id="GO:0030145">
    <property type="term" value="F:manganese ion binding"/>
    <property type="evidence" value="ECO:0007669"/>
    <property type="project" value="InterPro"/>
</dbReference>
<keyword evidence="5" id="KW-0464">Manganese</keyword>
<dbReference type="PANTHER" id="PTHR43226:SF4">
    <property type="entry name" value="XAA-PRO AMINOPEPTIDASE 3"/>
    <property type="match status" value="1"/>
</dbReference>
<dbReference type="InterPro" id="IPR001131">
    <property type="entry name" value="Peptidase_M24B_aminopep-P_CS"/>
</dbReference>
<feature type="transmembrane region" description="Helical" evidence="7">
    <location>
        <begin position="429"/>
        <end position="447"/>
    </location>
</feature>
<dbReference type="InterPro" id="IPR036005">
    <property type="entry name" value="Creatinase/aminopeptidase-like"/>
</dbReference>
<keyword evidence="7" id="KW-0812">Transmembrane</keyword>
<dbReference type="SMART" id="SM01011">
    <property type="entry name" value="AMP_N"/>
    <property type="match status" value="1"/>
</dbReference>
<protein>
    <recommendedName>
        <fullName evidence="8">Aminopeptidase P N-terminal domain-containing protein</fullName>
    </recommendedName>
</protein>
<dbReference type="GO" id="GO:0005739">
    <property type="term" value="C:mitochondrion"/>
    <property type="evidence" value="ECO:0007669"/>
    <property type="project" value="TreeGrafter"/>
</dbReference>
<name>A0A9P6WL29_9ASCO</name>
<feature type="transmembrane region" description="Helical" evidence="7">
    <location>
        <begin position="65"/>
        <end position="86"/>
    </location>
</feature>
<evidence type="ECO:0000256" key="3">
    <source>
        <dbReference type="ARBA" id="ARBA00022723"/>
    </source>
</evidence>
<feature type="transmembrane region" description="Helical" evidence="7">
    <location>
        <begin position="356"/>
        <end position="376"/>
    </location>
</feature>
<dbReference type="GO" id="GO:0006508">
    <property type="term" value="P:proteolysis"/>
    <property type="evidence" value="ECO:0007669"/>
    <property type="project" value="TreeGrafter"/>
</dbReference>
<evidence type="ECO:0000313" key="10">
    <source>
        <dbReference type="Proteomes" id="UP000697127"/>
    </source>
</evidence>
<feature type="transmembrane region" description="Helical" evidence="7">
    <location>
        <begin position="107"/>
        <end position="126"/>
    </location>
</feature>
<dbReference type="GO" id="GO:0006488">
    <property type="term" value="P:dolichol-linked oligosaccharide biosynthetic process"/>
    <property type="evidence" value="ECO:0007669"/>
    <property type="project" value="InterPro"/>
</dbReference>
<organism evidence="9 10">
    <name type="scientific">Pichia californica</name>
    <dbReference type="NCBI Taxonomy" id="460514"/>
    <lineage>
        <taxon>Eukaryota</taxon>
        <taxon>Fungi</taxon>
        <taxon>Dikarya</taxon>
        <taxon>Ascomycota</taxon>
        <taxon>Saccharomycotina</taxon>
        <taxon>Pichiomycetes</taxon>
        <taxon>Pichiales</taxon>
        <taxon>Pichiaceae</taxon>
        <taxon>Pichia</taxon>
    </lineage>
</organism>
<accession>A0A9P6WL29</accession>
<dbReference type="InterPro" id="IPR000994">
    <property type="entry name" value="Pept_M24"/>
</dbReference>
<evidence type="ECO:0000259" key="8">
    <source>
        <dbReference type="SMART" id="SM01011"/>
    </source>
</evidence>
<dbReference type="SUPFAM" id="SSF55920">
    <property type="entry name" value="Creatinase/aminopeptidase"/>
    <property type="match status" value="1"/>
</dbReference>
<keyword evidence="10" id="KW-1185">Reference proteome</keyword>
<proteinExistence type="inferred from homology"/>
<dbReference type="InterPro" id="IPR007594">
    <property type="entry name" value="RFT1"/>
</dbReference>
<dbReference type="PANTHER" id="PTHR43226">
    <property type="entry name" value="XAA-PRO AMINOPEPTIDASE 3"/>
    <property type="match status" value="1"/>
</dbReference>
<dbReference type="EMBL" id="PUHW01000115">
    <property type="protein sequence ID" value="KAG0688889.1"/>
    <property type="molecule type" value="Genomic_DNA"/>
</dbReference>
<evidence type="ECO:0000256" key="4">
    <source>
        <dbReference type="ARBA" id="ARBA00022801"/>
    </source>
</evidence>
<evidence type="ECO:0000256" key="5">
    <source>
        <dbReference type="ARBA" id="ARBA00023211"/>
    </source>
</evidence>
<dbReference type="AlphaFoldDB" id="A0A9P6WL29"/>
<keyword evidence="7" id="KW-1133">Transmembrane helix</keyword>
<dbReference type="Gene3D" id="3.90.230.10">
    <property type="entry name" value="Creatinase/methionine aminopeptidase superfamily"/>
    <property type="match status" value="1"/>
</dbReference>
<comment type="caution">
    <text evidence="9">The sequence shown here is derived from an EMBL/GenBank/DDBJ whole genome shotgun (WGS) entry which is preliminary data.</text>
</comment>
<keyword evidence="3 6" id="KW-0479">Metal-binding</keyword>
<dbReference type="Proteomes" id="UP000697127">
    <property type="component" value="Unassembled WGS sequence"/>
</dbReference>
<dbReference type="PROSITE" id="PS00491">
    <property type="entry name" value="PROLINE_PEPTIDASE"/>
    <property type="match status" value="1"/>
</dbReference>
<feature type="transmembrane region" description="Helical" evidence="7">
    <location>
        <begin position="285"/>
        <end position="304"/>
    </location>
</feature>
<dbReference type="Pfam" id="PF05195">
    <property type="entry name" value="AMP_N"/>
    <property type="match status" value="1"/>
</dbReference>
<evidence type="ECO:0000256" key="1">
    <source>
        <dbReference type="ARBA" id="ARBA00001936"/>
    </source>
</evidence>
<keyword evidence="4" id="KW-0378">Hydrolase</keyword>
<feature type="transmembrane region" description="Helical" evidence="7">
    <location>
        <begin position="382"/>
        <end position="402"/>
    </location>
</feature>
<evidence type="ECO:0000256" key="2">
    <source>
        <dbReference type="ARBA" id="ARBA00008766"/>
    </source>
</evidence>
<dbReference type="InterPro" id="IPR052433">
    <property type="entry name" value="X-Pro_dipept-like"/>
</dbReference>
<dbReference type="CDD" id="cd01087">
    <property type="entry name" value="Prolidase"/>
    <property type="match status" value="1"/>
</dbReference>
<comment type="similarity">
    <text evidence="2 6">Belongs to the peptidase M24B family.</text>
</comment>
<gene>
    <name evidence="9" type="ORF">C6P40_000388</name>
</gene>
<keyword evidence="7" id="KW-0472">Membrane</keyword>
<dbReference type="GO" id="GO:0016020">
    <property type="term" value="C:membrane"/>
    <property type="evidence" value="ECO:0007669"/>
    <property type="project" value="InterPro"/>
</dbReference>
<dbReference type="Pfam" id="PF04506">
    <property type="entry name" value="Rft-1"/>
    <property type="match status" value="1"/>
</dbReference>
<feature type="transmembrane region" description="Helical" evidence="7">
    <location>
        <begin position="324"/>
        <end position="344"/>
    </location>
</feature>
<evidence type="ECO:0000256" key="7">
    <source>
        <dbReference type="SAM" id="Phobius"/>
    </source>
</evidence>